<feature type="transmembrane region" description="Helical" evidence="1">
    <location>
        <begin position="20"/>
        <end position="40"/>
    </location>
</feature>
<evidence type="ECO:0000256" key="1">
    <source>
        <dbReference type="SAM" id="Phobius"/>
    </source>
</evidence>
<organism evidence="2 3">
    <name type="scientific">Castellaniella daejeonensis</name>
    <dbReference type="NCBI Taxonomy" id="659013"/>
    <lineage>
        <taxon>Bacteria</taxon>
        <taxon>Pseudomonadati</taxon>
        <taxon>Pseudomonadota</taxon>
        <taxon>Betaproteobacteria</taxon>
        <taxon>Burkholderiales</taxon>
        <taxon>Alcaligenaceae</taxon>
        <taxon>Castellaniella</taxon>
    </lineage>
</organism>
<protein>
    <submittedName>
        <fullName evidence="2">Uncharacterized protein</fullName>
    </submittedName>
</protein>
<evidence type="ECO:0000313" key="2">
    <source>
        <dbReference type="EMBL" id="GAA0228246.1"/>
    </source>
</evidence>
<keyword evidence="3" id="KW-1185">Reference proteome</keyword>
<keyword evidence="1" id="KW-0812">Transmembrane</keyword>
<keyword evidence="1" id="KW-0472">Membrane</keyword>
<name>A0ABN0TRD6_9BURK</name>
<evidence type="ECO:0000313" key="3">
    <source>
        <dbReference type="Proteomes" id="UP001501176"/>
    </source>
</evidence>
<reference evidence="2 3" key="1">
    <citation type="journal article" date="2019" name="Int. J. Syst. Evol. Microbiol.">
        <title>The Global Catalogue of Microorganisms (GCM) 10K type strain sequencing project: providing services to taxonomists for standard genome sequencing and annotation.</title>
        <authorList>
            <consortium name="The Broad Institute Genomics Platform"/>
            <consortium name="The Broad Institute Genome Sequencing Center for Infectious Disease"/>
            <person name="Wu L."/>
            <person name="Ma J."/>
        </authorList>
    </citation>
    <scope>NUCLEOTIDE SEQUENCE [LARGE SCALE GENOMIC DNA]</scope>
    <source>
        <strain evidence="2 3">JCM 16240</strain>
    </source>
</reference>
<sequence>MIWSCEADNPPAMCGRATLAMVLSSVCMMVASMIDAVIMGRAAWSASGRRDFESVVIGEVDVITWVTTFAKKGVCRLVFLGRRLFEIGQQLAQQALQLIHFFRGEAIERLLEVPSP</sequence>
<accession>A0ABN0TRD6</accession>
<dbReference type="EMBL" id="BAAAFN010000011">
    <property type="protein sequence ID" value="GAA0228246.1"/>
    <property type="molecule type" value="Genomic_DNA"/>
</dbReference>
<dbReference type="Proteomes" id="UP001501176">
    <property type="component" value="Unassembled WGS sequence"/>
</dbReference>
<gene>
    <name evidence="2" type="ORF">GCM10009125_16620</name>
</gene>
<comment type="caution">
    <text evidence="2">The sequence shown here is derived from an EMBL/GenBank/DDBJ whole genome shotgun (WGS) entry which is preliminary data.</text>
</comment>
<keyword evidence="1" id="KW-1133">Transmembrane helix</keyword>
<proteinExistence type="predicted"/>